<feature type="compositionally biased region" description="Polar residues" evidence="1">
    <location>
        <begin position="110"/>
        <end position="125"/>
    </location>
</feature>
<evidence type="ECO:0000313" key="2">
    <source>
        <dbReference type="EMBL" id="MBA6066377.1"/>
    </source>
</evidence>
<organism evidence="2 3">
    <name type="scientific">Pseudomonas mosselii</name>
    <dbReference type="NCBI Taxonomy" id="78327"/>
    <lineage>
        <taxon>Bacteria</taxon>
        <taxon>Pseudomonadati</taxon>
        <taxon>Pseudomonadota</taxon>
        <taxon>Gammaproteobacteria</taxon>
        <taxon>Pseudomonadales</taxon>
        <taxon>Pseudomonadaceae</taxon>
        <taxon>Pseudomonas</taxon>
    </lineage>
</organism>
<accession>A0A7W2JWE7</accession>
<sequence>MTTAPCFLDLLIRVDQDFPSEFAPGAHLTDEQTQQLERISNAAAQSVTTLTSGIAAVGEMLAWIGDKEEISGDALVSLGWLLNHLGETTCRLHDEARHAEYKLKTLPRSAPQNTTSPVRGAEVSQ</sequence>
<comment type="caution">
    <text evidence="2">The sequence shown here is derived from an EMBL/GenBank/DDBJ whole genome shotgun (WGS) entry which is preliminary data.</text>
</comment>
<evidence type="ECO:0000256" key="1">
    <source>
        <dbReference type="SAM" id="MobiDB-lite"/>
    </source>
</evidence>
<feature type="region of interest" description="Disordered" evidence="1">
    <location>
        <begin position="104"/>
        <end position="125"/>
    </location>
</feature>
<name>A0A7W2JWE7_9PSED</name>
<reference evidence="2 3" key="1">
    <citation type="submission" date="2020-07" db="EMBL/GenBank/DDBJ databases">
        <title>Diversity of carbapenemase encoding genes among Pseudomonas putida group clinical isolates in a tertiary Brazilian hospital.</title>
        <authorList>
            <person name="Alberto-Lei F."/>
            <person name="Nodari C.S."/>
            <person name="Streling A.P."/>
            <person name="Paulino J.T."/>
            <person name="Bessa-Neto F.O."/>
            <person name="Cayo R."/>
            <person name="Gales A.C."/>
        </authorList>
    </citation>
    <scope>NUCLEOTIDE SEQUENCE [LARGE SCALE GENOMIC DNA]</scope>
    <source>
        <strain evidence="2 3">14802</strain>
    </source>
</reference>
<dbReference type="EMBL" id="JACGDE010000011">
    <property type="protein sequence ID" value="MBA6066377.1"/>
    <property type="molecule type" value="Genomic_DNA"/>
</dbReference>
<evidence type="ECO:0000313" key="3">
    <source>
        <dbReference type="Proteomes" id="UP000541770"/>
    </source>
</evidence>
<dbReference type="RefSeq" id="WP_182323629.1">
    <property type="nucleotide sequence ID" value="NZ_CP128544.1"/>
</dbReference>
<protein>
    <submittedName>
        <fullName evidence="2">Uncharacterized protein</fullName>
    </submittedName>
</protein>
<proteinExistence type="predicted"/>
<dbReference type="AlphaFoldDB" id="A0A7W2JWE7"/>
<dbReference type="Proteomes" id="UP000541770">
    <property type="component" value="Unassembled WGS sequence"/>
</dbReference>
<gene>
    <name evidence="2" type="ORF">H4C75_16670</name>
</gene>